<proteinExistence type="predicted"/>
<evidence type="ECO:0000313" key="1">
    <source>
        <dbReference type="EMBL" id="ART30685.1"/>
    </source>
</evidence>
<protein>
    <submittedName>
        <fullName evidence="1">Uncharacterized protein</fullName>
    </submittedName>
</protein>
<gene>
    <name evidence="1" type="ORF">AEK19_MT0421</name>
</gene>
<keyword evidence="1" id="KW-0496">Mitochondrion</keyword>
<reference evidence="1" key="1">
    <citation type="submission" date="2017-03" db="EMBL/GenBank/DDBJ databases">
        <title>The mitochondrial genome of the carnivorous plant Utricularia reniformis (Lentibulariaceae): structure, comparative analysis and evolutionary landmarks.</title>
        <authorList>
            <person name="Silva S.R."/>
            <person name="Alvarenga D.O."/>
            <person name="Michael T.P."/>
            <person name="Miranda V.F.O."/>
            <person name="Varani A.M."/>
        </authorList>
    </citation>
    <scope>NUCLEOTIDE SEQUENCE</scope>
</reference>
<sequence length="84" mass="9610">MVSLQTMEQCGPWLMNCWAKSSKSLRLPGIRLAKHDAASPSKVEYVERDRSDCEDGRSTWYFFFHALEMSAHLLNATASLSDIW</sequence>
<geneLocation type="mitochondrion" evidence="1"/>
<organism evidence="1">
    <name type="scientific">Utricularia reniformis</name>
    <dbReference type="NCBI Taxonomy" id="192314"/>
    <lineage>
        <taxon>Eukaryota</taxon>
        <taxon>Viridiplantae</taxon>
        <taxon>Streptophyta</taxon>
        <taxon>Embryophyta</taxon>
        <taxon>Tracheophyta</taxon>
        <taxon>Spermatophyta</taxon>
        <taxon>Magnoliopsida</taxon>
        <taxon>eudicotyledons</taxon>
        <taxon>Gunneridae</taxon>
        <taxon>Pentapetalae</taxon>
        <taxon>asterids</taxon>
        <taxon>lamiids</taxon>
        <taxon>Lamiales</taxon>
        <taxon>Lentibulariaceae</taxon>
        <taxon>Utricularia</taxon>
    </lineage>
</organism>
<dbReference type="EMBL" id="KY774314">
    <property type="protein sequence ID" value="ART30685.1"/>
    <property type="molecule type" value="Genomic_DNA"/>
</dbReference>
<dbReference type="AlphaFoldDB" id="A0A1Y0AZT2"/>
<name>A0A1Y0AZT2_9LAMI</name>
<accession>A0A1Y0AZT2</accession>